<dbReference type="AlphaFoldDB" id="A0A8U0QRS9"/>
<dbReference type="Pfam" id="PF06021">
    <property type="entry name" value="Gly_acyl_tr_N"/>
    <property type="match status" value="1"/>
</dbReference>
<evidence type="ECO:0000313" key="4">
    <source>
        <dbReference type="RefSeq" id="XP_038848115.1"/>
    </source>
</evidence>
<dbReference type="CDD" id="cd04301">
    <property type="entry name" value="NAT_SF"/>
    <property type="match status" value="1"/>
</dbReference>
<comment type="similarity">
    <text evidence="1">Belongs to the glycine N-acyltransferase family.</text>
</comment>
<dbReference type="InterPro" id="IPR000182">
    <property type="entry name" value="GNAT_dom"/>
</dbReference>
<dbReference type="Pfam" id="PF08445">
    <property type="entry name" value="FR47"/>
    <property type="match status" value="1"/>
</dbReference>
<dbReference type="SUPFAM" id="SSF55729">
    <property type="entry name" value="Acyl-CoA N-acyltransferases (Nat)"/>
    <property type="match status" value="1"/>
</dbReference>
<evidence type="ECO:0000256" key="1">
    <source>
        <dbReference type="RuleBase" id="RU368002"/>
    </source>
</evidence>
<evidence type="ECO:0000313" key="3">
    <source>
        <dbReference type="Proteomes" id="UP000808372"/>
    </source>
</evidence>
<dbReference type="InterPro" id="IPR016181">
    <property type="entry name" value="Acyl_CoA_acyltransferase"/>
</dbReference>
<keyword evidence="1" id="KW-0012">Acyltransferase</keyword>
<dbReference type="InterPro" id="IPR013653">
    <property type="entry name" value="GCN5-like_dom"/>
</dbReference>
<proteinExistence type="inferred from homology"/>
<dbReference type="Proteomes" id="UP000808372">
    <property type="component" value="Chromosome 4"/>
</dbReference>
<dbReference type="EC" id="2.3.1.-" evidence="1"/>
<reference evidence="4" key="1">
    <citation type="submission" date="2025-08" db="UniProtKB">
        <authorList>
            <consortium name="RefSeq"/>
        </authorList>
    </citation>
    <scope>IDENTIFICATION</scope>
    <source>
        <tissue evidence="4">White muscle</tissue>
    </source>
</reference>
<dbReference type="RefSeq" id="XP_038848115.1">
    <property type="nucleotide sequence ID" value="XM_038992187.1"/>
</dbReference>
<accession>A0A8U0QRS9</accession>
<feature type="domain" description="N-acetyltransferase" evidence="2">
    <location>
        <begin position="228"/>
        <end position="358"/>
    </location>
</feature>
<dbReference type="GeneID" id="120046730"/>
<dbReference type="PANTHER" id="PTHR15298">
    <property type="entry name" value="L-COA N-ACYLTRANSFERASE-RELATED"/>
    <property type="match status" value="1"/>
</dbReference>
<gene>
    <name evidence="4" type="primary">LOC120046730</name>
</gene>
<protein>
    <recommendedName>
        <fullName evidence="1">Glycine N-acyltransferase-like protein</fullName>
        <ecNumber evidence="1">2.3.1.-</ecNumber>
    </recommendedName>
</protein>
<dbReference type="GO" id="GO:0047961">
    <property type="term" value="F:glycine N-acyltransferase activity"/>
    <property type="evidence" value="ECO:0007669"/>
    <property type="project" value="InterPro"/>
</dbReference>
<evidence type="ECO:0000259" key="2">
    <source>
        <dbReference type="PROSITE" id="PS51186"/>
    </source>
</evidence>
<dbReference type="KEGG" id="snh:120046730"/>
<dbReference type="PROSITE" id="PS51186">
    <property type="entry name" value="GNAT"/>
    <property type="match status" value="1"/>
</dbReference>
<organism evidence="3 4">
    <name type="scientific">Salvelinus namaycush</name>
    <name type="common">Lake trout</name>
    <name type="synonym">Salmo namaycush</name>
    <dbReference type="NCBI Taxonomy" id="8040"/>
    <lineage>
        <taxon>Eukaryota</taxon>
        <taxon>Metazoa</taxon>
        <taxon>Chordata</taxon>
        <taxon>Craniata</taxon>
        <taxon>Vertebrata</taxon>
        <taxon>Euteleostomi</taxon>
        <taxon>Actinopterygii</taxon>
        <taxon>Neopterygii</taxon>
        <taxon>Teleostei</taxon>
        <taxon>Protacanthopterygii</taxon>
        <taxon>Salmoniformes</taxon>
        <taxon>Salmonidae</taxon>
        <taxon>Salmoninae</taxon>
        <taxon>Salvelinus</taxon>
    </lineage>
</organism>
<dbReference type="GO" id="GO:0005739">
    <property type="term" value="C:mitochondrion"/>
    <property type="evidence" value="ECO:0007669"/>
    <property type="project" value="InterPro"/>
</dbReference>
<keyword evidence="1" id="KW-0808">Transferase</keyword>
<sequence length="358" mass="41417">MQVSERGTTMEQLNEMQLKTVETQLKELFPQSQQCQVMQVSERGTTMEQLNEMQLKTVETQLKELFPQSQQCQVMQVSERGTTMEQLNEMQLKTVETQLKELFPQSQQVYGYIFQMNRVMADPIQVFVDHWPEFNVILCKPPYEKEGDLFKDTCVFTKDEASFRNILGENNIIDWTKFLCLGTSLCYEEMVMAVASERKVPVNKVSVCHMMMLQDPSRLPPVESAIESMISSLDESHSDIVNKTWKFGNTENSFQMIRSMIRHYPSCCVLDAESQQPIAWVLTYPSSAMGMLYTLQEHRGQGLAKALVSSMSRRLYSQGFPVYCFVEEENTLSYSLYTNLGFTEDPQYRAAWFDFNSL</sequence>
<dbReference type="InterPro" id="IPR015938">
    <property type="entry name" value="Glycine_N-acyltransferase_N"/>
</dbReference>
<name>A0A8U0QRS9_SALNM</name>
<dbReference type="Gene3D" id="3.40.630.30">
    <property type="match status" value="1"/>
</dbReference>
<keyword evidence="3" id="KW-1185">Reference proteome</keyword>
<dbReference type="OrthoDB" id="61870at2759"/>
<dbReference type="InterPro" id="IPR010313">
    <property type="entry name" value="Glycine_N-acyltransferase"/>
</dbReference>
<dbReference type="PANTHER" id="PTHR15298:SF15">
    <property type="entry name" value="GLYCINE N-ACYLTRANSFERASE-LIKE PROTEIN"/>
    <property type="match status" value="1"/>
</dbReference>